<dbReference type="EMBL" id="CP121252">
    <property type="protein sequence ID" value="WFP16780.1"/>
    <property type="molecule type" value="Genomic_DNA"/>
</dbReference>
<evidence type="ECO:0000313" key="4">
    <source>
        <dbReference type="EMBL" id="WFP16780.1"/>
    </source>
</evidence>
<dbReference type="Pfam" id="PF05532">
    <property type="entry name" value="CsbD"/>
    <property type="match status" value="1"/>
</dbReference>
<dbReference type="RefSeq" id="WP_270106623.1">
    <property type="nucleotide sequence ID" value="NZ_CP121252.1"/>
</dbReference>
<comment type="similarity">
    <text evidence="1">Belongs to the UPF0337 (CsbD) family.</text>
</comment>
<feature type="compositionally biased region" description="Polar residues" evidence="2">
    <location>
        <begin position="1"/>
        <end position="11"/>
    </location>
</feature>
<proteinExistence type="inferred from homology"/>
<keyword evidence="5" id="KW-1185">Reference proteome</keyword>
<evidence type="ECO:0000313" key="5">
    <source>
        <dbReference type="Proteomes" id="UP001219037"/>
    </source>
</evidence>
<dbReference type="Gene3D" id="1.10.1470.10">
    <property type="entry name" value="YjbJ"/>
    <property type="match status" value="1"/>
</dbReference>
<dbReference type="Proteomes" id="UP001219037">
    <property type="component" value="Chromosome"/>
</dbReference>
<protein>
    <submittedName>
        <fullName evidence="4">CsbD family protein</fullName>
    </submittedName>
</protein>
<name>A0ABY8H7V8_9MICC</name>
<accession>A0ABY8H7V8</accession>
<organism evidence="4 5">
    <name type="scientific">Citricoccus muralis</name>
    <dbReference type="NCBI Taxonomy" id="169134"/>
    <lineage>
        <taxon>Bacteria</taxon>
        <taxon>Bacillati</taxon>
        <taxon>Actinomycetota</taxon>
        <taxon>Actinomycetes</taxon>
        <taxon>Micrococcales</taxon>
        <taxon>Micrococcaceae</taxon>
        <taxon>Citricoccus</taxon>
    </lineage>
</organism>
<dbReference type="InterPro" id="IPR036629">
    <property type="entry name" value="YjbJ_sf"/>
</dbReference>
<feature type="domain" description="CsbD-like" evidence="3">
    <location>
        <begin position="5"/>
        <end position="57"/>
    </location>
</feature>
<evidence type="ECO:0000256" key="1">
    <source>
        <dbReference type="ARBA" id="ARBA00009129"/>
    </source>
</evidence>
<feature type="compositionally biased region" description="Basic and acidic residues" evidence="2">
    <location>
        <begin position="29"/>
        <end position="45"/>
    </location>
</feature>
<gene>
    <name evidence="4" type="ORF">P8192_01235</name>
</gene>
<evidence type="ECO:0000256" key="2">
    <source>
        <dbReference type="SAM" id="MobiDB-lite"/>
    </source>
</evidence>
<sequence>MSTGDRFSNSAEEAKGKAKQAFGEATDNDSLKNEGKADEAKGSLKNTFEDLKDNVQDKANEALGKVNDAFKKD</sequence>
<feature type="region of interest" description="Disordered" evidence="2">
    <location>
        <begin position="1"/>
        <end position="45"/>
    </location>
</feature>
<evidence type="ECO:0000259" key="3">
    <source>
        <dbReference type="Pfam" id="PF05532"/>
    </source>
</evidence>
<dbReference type="SUPFAM" id="SSF69047">
    <property type="entry name" value="Hypothetical protein YjbJ"/>
    <property type="match status" value="1"/>
</dbReference>
<dbReference type="InterPro" id="IPR008462">
    <property type="entry name" value="CsbD"/>
</dbReference>
<reference evidence="4 5" key="1">
    <citation type="submission" date="2023-04" db="EMBL/GenBank/DDBJ databases">
        <title>Funneling lignin-derived compounds into biodiesel using alkali-halophilic Citricoccus sp. P2.</title>
        <authorList>
            <person name="Luo C.-B."/>
        </authorList>
    </citation>
    <scope>NUCLEOTIDE SEQUENCE [LARGE SCALE GENOMIC DNA]</scope>
    <source>
        <strain evidence="4 5">P2</strain>
    </source>
</reference>